<dbReference type="PANTHER" id="PTHR31270">
    <property type="entry name" value="GLUTAMINYL-PEPTIDE CYCLOTRANSFERASE"/>
    <property type="match status" value="1"/>
</dbReference>
<name>A0A383E6L2_9ZZZZ</name>
<protein>
    <recommendedName>
        <fullName evidence="2">Glutamine cyclotransferase</fullName>
    </recommendedName>
</protein>
<dbReference type="Pfam" id="PF05096">
    <property type="entry name" value="Glu_cyclase_2"/>
    <property type="match status" value="1"/>
</dbReference>
<feature type="non-terminal residue" evidence="1">
    <location>
        <position position="1"/>
    </location>
</feature>
<dbReference type="InterPro" id="IPR007788">
    <property type="entry name" value="QCT"/>
</dbReference>
<dbReference type="AlphaFoldDB" id="A0A383E6L2"/>
<organism evidence="1">
    <name type="scientific">marine metagenome</name>
    <dbReference type="NCBI Taxonomy" id="408172"/>
    <lineage>
        <taxon>unclassified sequences</taxon>
        <taxon>metagenomes</taxon>
        <taxon>ecological metagenomes</taxon>
    </lineage>
</organism>
<dbReference type="SUPFAM" id="SSF63825">
    <property type="entry name" value="YWTD domain"/>
    <property type="match status" value="1"/>
</dbReference>
<sequence length="182" mass="20333">RVLQQADLQPFFFGEGIAPWVDRIYQLTWVAGVGVIYDKESFEPVGQFRYDTEGWGLTHDGQAFIMSDGSADLSFRHPISFRELRRLRVSDASGPVTALNELEYIDGNIWANIWHRDELVSIDPETGSVNGRLDLSGLLAGARPLDEEGVLNGIAHDPSTGHLFVTGKLWSRVFEIRISESS</sequence>
<reference evidence="1" key="1">
    <citation type="submission" date="2018-05" db="EMBL/GenBank/DDBJ databases">
        <authorList>
            <person name="Lanie J.A."/>
            <person name="Ng W.-L."/>
            <person name="Kazmierczak K.M."/>
            <person name="Andrzejewski T.M."/>
            <person name="Davidsen T.M."/>
            <person name="Wayne K.J."/>
            <person name="Tettelin H."/>
            <person name="Glass J.I."/>
            <person name="Rusch D."/>
            <person name="Podicherti R."/>
            <person name="Tsui H.-C.T."/>
            <person name="Winkler M.E."/>
        </authorList>
    </citation>
    <scope>NUCLEOTIDE SEQUENCE</scope>
</reference>
<gene>
    <name evidence="1" type="ORF">METZ01_LOCUS504582</name>
</gene>
<proteinExistence type="predicted"/>
<evidence type="ECO:0008006" key="2">
    <source>
        <dbReference type="Google" id="ProtNLM"/>
    </source>
</evidence>
<dbReference type="EMBL" id="UINC01222796">
    <property type="protein sequence ID" value="SVE51728.1"/>
    <property type="molecule type" value="Genomic_DNA"/>
</dbReference>
<evidence type="ECO:0000313" key="1">
    <source>
        <dbReference type="EMBL" id="SVE51728.1"/>
    </source>
</evidence>
<dbReference type="PANTHER" id="PTHR31270:SF1">
    <property type="entry name" value="GLUTAMINYL-PEPTIDE CYCLOTRANSFERASE"/>
    <property type="match status" value="1"/>
</dbReference>
<accession>A0A383E6L2</accession>
<dbReference type="GO" id="GO:0016603">
    <property type="term" value="F:glutaminyl-peptide cyclotransferase activity"/>
    <property type="evidence" value="ECO:0007669"/>
    <property type="project" value="InterPro"/>
</dbReference>